<evidence type="ECO:0000256" key="4">
    <source>
        <dbReference type="ARBA" id="ARBA00023163"/>
    </source>
</evidence>
<dbReference type="Gene3D" id="3.40.190.10">
    <property type="entry name" value="Periplasmic binding protein-like II"/>
    <property type="match status" value="2"/>
</dbReference>
<dbReference type="Proteomes" id="UP000321717">
    <property type="component" value="Unassembled WGS sequence"/>
</dbReference>
<dbReference type="InterPro" id="IPR005119">
    <property type="entry name" value="LysR_subst-bd"/>
</dbReference>
<accession>A0A512HIE6</accession>
<proteinExistence type="inferred from homology"/>
<dbReference type="GO" id="GO:0003700">
    <property type="term" value="F:DNA-binding transcription factor activity"/>
    <property type="evidence" value="ECO:0007669"/>
    <property type="project" value="InterPro"/>
</dbReference>
<dbReference type="Gene3D" id="1.10.10.10">
    <property type="entry name" value="Winged helix-like DNA-binding domain superfamily/Winged helix DNA-binding domain"/>
    <property type="match status" value="1"/>
</dbReference>
<evidence type="ECO:0000313" key="7">
    <source>
        <dbReference type="Proteomes" id="UP000321717"/>
    </source>
</evidence>
<dbReference type="EMBL" id="BJZP01000008">
    <property type="protein sequence ID" value="GEO85219.1"/>
    <property type="molecule type" value="Genomic_DNA"/>
</dbReference>
<evidence type="ECO:0000256" key="2">
    <source>
        <dbReference type="ARBA" id="ARBA00023015"/>
    </source>
</evidence>
<protein>
    <submittedName>
        <fullName evidence="6">LysR family transcriptional regulator</fullName>
    </submittedName>
</protein>
<keyword evidence="2" id="KW-0805">Transcription regulation</keyword>
<dbReference type="InterPro" id="IPR058163">
    <property type="entry name" value="LysR-type_TF_proteobact-type"/>
</dbReference>
<dbReference type="GO" id="GO:0006351">
    <property type="term" value="P:DNA-templated transcription"/>
    <property type="evidence" value="ECO:0007669"/>
    <property type="project" value="TreeGrafter"/>
</dbReference>
<organism evidence="6 7">
    <name type="scientific">Ciceribacter naphthalenivorans</name>
    <dbReference type="NCBI Taxonomy" id="1118451"/>
    <lineage>
        <taxon>Bacteria</taxon>
        <taxon>Pseudomonadati</taxon>
        <taxon>Pseudomonadota</taxon>
        <taxon>Alphaproteobacteria</taxon>
        <taxon>Hyphomicrobiales</taxon>
        <taxon>Rhizobiaceae</taxon>
        <taxon>Ciceribacter</taxon>
    </lineage>
</organism>
<dbReference type="SUPFAM" id="SSF46785">
    <property type="entry name" value="Winged helix' DNA-binding domain"/>
    <property type="match status" value="1"/>
</dbReference>
<evidence type="ECO:0000313" key="6">
    <source>
        <dbReference type="EMBL" id="GEO85219.1"/>
    </source>
</evidence>
<keyword evidence="7" id="KW-1185">Reference proteome</keyword>
<dbReference type="Pfam" id="PF00126">
    <property type="entry name" value="HTH_1"/>
    <property type="match status" value="1"/>
</dbReference>
<name>A0A512HIE6_9HYPH</name>
<reference evidence="6 7" key="1">
    <citation type="submission" date="2019-07" db="EMBL/GenBank/DDBJ databases">
        <title>Whole genome shotgun sequence of Rhizobium naphthalenivorans NBRC 107585.</title>
        <authorList>
            <person name="Hosoyama A."/>
            <person name="Uohara A."/>
            <person name="Ohji S."/>
            <person name="Ichikawa N."/>
        </authorList>
    </citation>
    <scope>NUCLEOTIDE SEQUENCE [LARGE SCALE GENOMIC DNA]</scope>
    <source>
        <strain evidence="6 7">NBRC 107585</strain>
    </source>
</reference>
<comment type="similarity">
    <text evidence="1">Belongs to the LysR transcriptional regulatory family.</text>
</comment>
<feature type="domain" description="HTH lysR-type" evidence="5">
    <location>
        <begin position="9"/>
        <end position="66"/>
    </location>
</feature>
<dbReference type="OrthoDB" id="9807765at2"/>
<keyword evidence="3" id="KW-0238">DNA-binding</keyword>
<sequence>MNEKSNRLPSLNALRAFEVTSRHLSFKSAARELGVTQSAVAQLVRGLERELGVKLFLRLPKQLALTDTGRVYGSDIRRAFQLIGDATLAIKPQQFSLTISTTPTFAAKWLLPRLASFTAAHPEFELRILASESLASFQTDGVDIAVRQGQPPFGPGLKAELLFEQHVVAVCNPALRHAAADAHASENLEGLTLLRDTHNLWPQFIETGLHLTPSSDVKGLRFNHTSLAIDAAIAGQGIALASDFLVEADIAAGRLVRAFSASVRGRHDFHVVVPREPRHPGPTDIVRDWLLAQRTGN</sequence>
<dbReference type="PROSITE" id="PS50931">
    <property type="entry name" value="HTH_LYSR"/>
    <property type="match status" value="1"/>
</dbReference>
<dbReference type="Pfam" id="PF03466">
    <property type="entry name" value="LysR_substrate"/>
    <property type="match status" value="1"/>
</dbReference>
<dbReference type="PANTHER" id="PTHR30537">
    <property type="entry name" value="HTH-TYPE TRANSCRIPTIONAL REGULATOR"/>
    <property type="match status" value="1"/>
</dbReference>
<comment type="caution">
    <text evidence="6">The sequence shown here is derived from an EMBL/GenBank/DDBJ whole genome shotgun (WGS) entry which is preliminary data.</text>
</comment>
<dbReference type="InterPro" id="IPR000847">
    <property type="entry name" value="LysR_HTH_N"/>
</dbReference>
<dbReference type="RefSeq" id="WP_147180183.1">
    <property type="nucleotide sequence ID" value="NZ_BJZP01000008.1"/>
</dbReference>
<dbReference type="PANTHER" id="PTHR30537:SF26">
    <property type="entry name" value="GLYCINE CLEAVAGE SYSTEM TRANSCRIPTIONAL ACTIVATOR"/>
    <property type="match status" value="1"/>
</dbReference>
<dbReference type="CDD" id="cd08432">
    <property type="entry name" value="PBP2_GcdR_TrpI_HvrB_AmpR_like"/>
    <property type="match status" value="1"/>
</dbReference>
<evidence type="ECO:0000256" key="1">
    <source>
        <dbReference type="ARBA" id="ARBA00009437"/>
    </source>
</evidence>
<dbReference type="GO" id="GO:0043565">
    <property type="term" value="F:sequence-specific DNA binding"/>
    <property type="evidence" value="ECO:0007669"/>
    <property type="project" value="TreeGrafter"/>
</dbReference>
<evidence type="ECO:0000256" key="3">
    <source>
        <dbReference type="ARBA" id="ARBA00023125"/>
    </source>
</evidence>
<gene>
    <name evidence="6" type="ORF">RNA01_21510</name>
</gene>
<dbReference type="SUPFAM" id="SSF53850">
    <property type="entry name" value="Periplasmic binding protein-like II"/>
    <property type="match status" value="1"/>
</dbReference>
<dbReference type="InterPro" id="IPR036388">
    <property type="entry name" value="WH-like_DNA-bd_sf"/>
</dbReference>
<keyword evidence="4" id="KW-0804">Transcription</keyword>
<dbReference type="InterPro" id="IPR036390">
    <property type="entry name" value="WH_DNA-bd_sf"/>
</dbReference>
<dbReference type="AlphaFoldDB" id="A0A512HIE6"/>
<evidence type="ECO:0000259" key="5">
    <source>
        <dbReference type="PROSITE" id="PS50931"/>
    </source>
</evidence>
<dbReference type="PRINTS" id="PR00039">
    <property type="entry name" value="HTHLYSR"/>
</dbReference>